<feature type="transmembrane region" description="Helical" evidence="9">
    <location>
        <begin position="476"/>
        <end position="500"/>
    </location>
</feature>
<dbReference type="CDD" id="cd03684">
    <property type="entry name" value="ClC_3_like"/>
    <property type="match status" value="1"/>
</dbReference>
<evidence type="ECO:0000313" key="10">
    <source>
        <dbReference type="EMBL" id="KRZ98731.1"/>
    </source>
</evidence>
<dbReference type="SUPFAM" id="SSF81340">
    <property type="entry name" value="Clc chloride channel"/>
    <property type="match status" value="1"/>
</dbReference>
<dbReference type="InterPro" id="IPR014743">
    <property type="entry name" value="Cl-channel_core"/>
</dbReference>
<dbReference type="PRINTS" id="PR00762">
    <property type="entry name" value="CLCHANNEL"/>
</dbReference>
<dbReference type="PANTHER" id="PTHR45711:SF3">
    <property type="entry name" value="CLC CHANNEL"/>
    <property type="match status" value="1"/>
</dbReference>
<feature type="transmembrane region" description="Helical" evidence="9">
    <location>
        <begin position="512"/>
        <end position="530"/>
    </location>
</feature>
<organism evidence="10 11">
    <name type="scientific">Debaryomyces fabryi</name>
    <dbReference type="NCBI Taxonomy" id="58627"/>
    <lineage>
        <taxon>Eukaryota</taxon>
        <taxon>Fungi</taxon>
        <taxon>Dikarya</taxon>
        <taxon>Ascomycota</taxon>
        <taxon>Saccharomycotina</taxon>
        <taxon>Pichiomycetes</taxon>
        <taxon>Debaryomycetaceae</taxon>
        <taxon>Debaryomyces</taxon>
    </lineage>
</organism>
<feature type="transmembrane region" description="Helical" evidence="9">
    <location>
        <begin position="214"/>
        <end position="231"/>
    </location>
</feature>
<evidence type="ECO:0000256" key="8">
    <source>
        <dbReference type="SAM" id="MobiDB-lite"/>
    </source>
</evidence>
<keyword evidence="4 9" id="KW-1133">Transmembrane helix</keyword>
<feature type="compositionally biased region" description="Polar residues" evidence="8">
    <location>
        <begin position="11"/>
        <end position="23"/>
    </location>
</feature>
<dbReference type="Pfam" id="PF00654">
    <property type="entry name" value="Voltage_CLC"/>
    <property type="match status" value="1"/>
</dbReference>
<protein>
    <recommendedName>
        <fullName evidence="12">Chloride channel protein</fullName>
    </recommendedName>
</protein>
<feature type="compositionally biased region" description="Basic residues" evidence="8">
    <location>
        <begin position="1"/>
        <end position="10"/>
    </location>
</feature>
<dbReference type="EMBL" id="LMYN01000220">
    <property type="protein sequence ID" value="KRZ98731.1"/>
    <property type="molecule type" value="Genomic_DNA"/>
</dbReference>
<name>A0A0V1PRL4_9ASCO</name>
<keyword evidence="3 9" id="KW-0812">Transmembrane</keyword>
<dbReference type="Gene3D" id="1.10.3080.10">
    <property type="entry name" value="Clc chloride channel"/>
    <property type="match status" value="1"/>
</dbReference>
<dbReference type="RefSeq" id="XP_015464834.1">
    <property type="nucleotide sequence ID" value="XM_015614333.1"/>
</dbReference>
<evidence type="ECO:0008006" key="12">
    <source>
        <dbReference type="Google" id="ProtNLM"/>
    </source>
</evidence>
<evidence type="ECO:0000313" key="11">
    <source>
        <dbReference type="Proteomes" id="UP000054251"/>
    </source>
</evidence>
<evidence type="ECO:0000256" key="9">
    <source>
        <dbReference type="SAM" id="Phobius"/>
    </source>
</evidence>
<feature type="transmembrane region" description="Helical" evidence="9">
    <location>
        <begin position="592"/>
        <end position="611"/>
    </location>
</feature>
<feature type="compositionally biased region" description="Low complexity" evidence="8">
    <location>
        <begin position="30"/>
        <end position="40"/>
    </location>
</feature>
<dbReference type="GO" id="GO:0005769">
    <property type="term" value="C:early endosome"/>
    <property type="evidence" value="ECO:0007669"/>
    <property type="project" value="TreeGrafter"/>
</dbReference>
<evidence type="ECO:0000256" key="7">
    <source>
        <dbReference type="ARBA" id="ARBA00023214"/>
    </source>
</evidence>
<keyword evidence="6 9" id="KW-0472">Membrane</keyword>
<dbReference type="PANTHER" id="PTHR45711">
    <property type="entry name" value="CHLORIDE CHANNEL PROTEIN"/>
    <property type="match status" value="1"/>
</dbReference>
<dbReference type="Proteomes" id="UP000054251">
    <property type="component" value="Unassembled WGS sequence"/>
</dbReference>
<dbReference type="InterPro" id="IPR001807">
    <property type="entry name" value="ClC"/>
</dbReference>
<evidence type="ECO:0000256" key="5">
    <source>
        <dbReference type="ARBA" id="ARBA00023065"/>
    </source>
</evidence>
<sequence length="1087" mass="123096">MKGKRGRSKTQKICMSSDQSNSPVYEHHSSQQNSDIDNDNSIPNYYLEANLANNRTPRFECTDIDKNDVPIQTPGSNRRLHRIKSLNKVDIRSPIVPRNSVLTPGSYNFGLDRTHSADVYRSTHTELSSLNTSRTNPTLASRLLSSIPDKLYAMRDYYNDFTTIDWAKAFTLTNRFNYELHHNKWIVDNPSNSEEQECINIPFYYKTYLVLGKWILIVLIGFLFSLIAYLIDKIEILLVGLKHGYCRSNWFASQVSCCVNSEPHIPSPPNNTIAMNIFKSGYVFNTKNNKKEGSMQCPDWISWSTLFESHPYEKLRFDFVIYVVLTLVLAYLACVITLSTKITSRLSVASSKRNKMNLGEGLANLLEPNSYIQRKESDDEYSYDKDEDASGSARVMYTACGSGVPEVKTILSGFVIRRFLGTYTLFAKTIALIFAIASGMALGKEGPYVHLATAVGNIMSRFFPYINNNDFMKKQILSASASSGVALAFGSPLGGVLFILEEINHYLPSHQLFQIFFCAIISTLFLKFLNPYGTGNTVLFELKYVSDWNAVELIFFIIIGISGGIFGGLFVRFVGWWPKQFRELKMIKNHPIVEVFFISLLTGLITFWNPYTKQASSELVLDLATSCNSQGLDQSLCPVTHEQFVKELGSLLFALVVKVILTCLTFGLKLPCGIYVPSMVVGALYGRTFAMFVQWSNYKYNLNLGDQEVNAFSTSVMRFICSPDSSNNECVDLGIYSMISAGAFMAGITRMNITLVTILFELTSSYTYVLPISISIAVANWLGSLVEKNSLYESLLVLNDYPFMSPETEALDPFVTAGEIITEIDSYDQDIDEEHTYIRRRSRVVNDTASNKVYSTKRPPFHANKLTNFDSLESNEYSTARNCEKLYIDISASPYVAASLLQSKLILLADKLLLDGCIPLIKNEVCVGLIYFSELEYCLDKLKEFCLKYEIMDDIFCKLLDEVQYPISENIINPLNHNLRIVRNISDTPSLQLSDGDYFNYGATADNFVNNDSNWENLQSDLFDLSNLIRHVDYSPIFLNYDSELSLAHLIFDKIGNRVIVLLKEGRYYGLLQKKVLIDYCRREESK</sequence>
<feature type="transmembrane region" description="Helical" evidence="9">
    <location>
        <begin position="648"/>
        <end position="668"/>
    </location>
</feature>
<keyword evidence="5" id="KW-0406">Ion transport</keyword>
<keyword evidence="7" id="KW-0868">Chloride</keyword>
<feature type="transmembrane region" description="Helical" evidence="9">
    <location>
        <begin position="319"/>
        <end position="338"/>
    </location>
</feature>
<evidence type="ECO:0000256" key="6">
    <source>
        <dbReference type="ARBA" id="ARBA00023136"/>
    </source>
</evidence>
<dbReference type="AlphaFoldDB" id="A0A0V1PRL4"/>
<accession>A0A0V1PRL4</accession>
<dbReference type="GO" id="GO:0005247">
    <property type="term" value="F:voltage-gated chloride channel activity"/>
    <property type="evidence" value="ECO:0007669"/>
    <property type="project" value="TreeGrafter"/>
</dbReference>
<keyword evidence="11" id="KW-1185">Reference proteome</keyword>
<evidence type="ECO:0000256" key="3">
    <source>
        <dbReference type="ARBA" id="ARBA00022692"/>
    </source>
</evidence>
<reference evidence="10 11" key="1">
    <citation type="submission" date="2015-11" db="EMBL/GenBank/DDBJ databases">
        <title>The genome of Debaryomyces fabryi.</title>
        <authorList>
            <person name="Tafer H."/>
            <person name="Lopandic K."/>
        </authorList>
    </citation>
    <scope>NUCLEOTIDE SEQUENCE [LARGE SCALE GENOMIC DNA]</scope>
    <source>
        <strain evidence="10 11">CBS 789</strain>
    </source>
</reference>
<dbReference type="OrthoDB" id="44789at2759"/>
<evidence type="ECO:0000256" key="4">
    <source>
        <dbReference type="ARBA" id="ARBA00022989"/>
    </source>
</evidence>
<feature type="transmembrane region" description="Helical" evidence="9">
    <location>
        <begin position="420"/>
        <end position="442"/>
    </location>
</feature>
<evidence type="ECO:0000256" key="2">
    <source>
        <dbReference type="ARBA" id="ARBA00022448"/>
    </source>
</evidence>
<dbReference type="GO" id="GO:0005794">
    <property type="term" value="C:Golgi apparatus"/>
    <property type="evidence" value="ECO:0007669"/>
    <property type="project" value="TreeGrafter"/>
</dbReference>
<dbReference type="FunFam" id="1.10.3080.10:FF:000030">
    <property type="entry name" value="Chloride channel protein"/>
    <property type="match status" value="1"/>
</dbReference>
<dbReference type="GeneID" id="26842513"/>
<keyword evidence="2" id="KW-0813">Transport</keyword>
<dbReference type="GO" id="GO:0005886">
    <property type="term" value="C:plasma membrane"/>
    <property type="evidence" value="ECO:0007669"/>
    <property type="project" value="TreeGrafter"/>
</dbReference>
<feature type="transmembrane region" description="Helical" evidence="9">
    <location>
        <begin position="675"/>
        <end position="695"/>
    </location>
</feature>
<comment type="caution">
    <text evidence="10">The sequence shown here is derived from an EMBL/GenBank/DDBJ whole genome shotgun (WGS) entry which is preliminary data.</text>
</comment>
<gene>
    <name evidence="10" type="ORF">AC631_05504</name>
</gene>
<feature type="region of interest" description="Disordered" evidence="8">
    <location>
        <begin position="1"/>
        <end position="40"/>
    </location>
</feature>
<comment type="subcellular location">
    <subcellularLocation>
        <location evidence="1">Membrane</location>
        <topology evidence="1">Multi-pass membrane protein</topology>
    </subcellularLocation>
</comment>
<proteinExistence type="predicted"/>
<feature type="transmembrane region" description="Helical" evidence="9">
    <location>
        <begin position="550"/>
        <end position="571"/>
    </location>
</feature>
<evidence type="ECO:0000256" key="1">
    <source>
        <dbReference type="ARBA" id="ARBA00004141"/>
    </source>
</evidence>